<dbReference type="SUPFAM" id="SSF54197">
    <property type="entry name" value="HIT-like"/>
    <property type="match status" value="1"/>
</dbReference>
<dbReference type="Pfam" id="PF01230">
    <property type="entry name" value="HIT"/>
    <property type="match status" value="1"/>
</dbReference>
<organism evidence="5 6">
    <name type="scientific">Prochlorococcus marinus (strain MIT 9211)</name>
    <dbReference type="NCBI Taxonomy" id="93059"/>
    <lineage>
        <taxon>Bacteria</taxon>
        <taxon>Bacillati</taxon>
        <taxon>Cyanobacteriota</taxon>
        <taxon>Cyanophyceae</taxon>
        <taxon>Synechococcales</taxon>
        <taxon>Prochlorococcaceae</taxon>
        <taxon>Prochlorococcus</taxon>
    </lineage>
</organism>
<dbReference type="STRING" id="93059.P9211_00741"/>
<dbReference type="Proteomes" id="UP000000788">
    <property type="component" value="Chromosome"/>
</dbReference>
<evidence type="ECO:0000256" key="3">
    <source>
        <dbReference type="PROSITE-ProRule" id="PRU00464"/>
    </source>
</evidence>
<protein>
    <submittedName>
        <fullName evidence="5">HIT (Histidine triad) family protein</fullName>
        <ecNumber evidence="5">3.6.1.17</ecNumber>
    </submittedName>
</protein>
<evidence type="ECO:0000256" key="1">
    <source>
        <dbReference type="PIRSR" id="PIRSR601310-1"/>
    </source>
</evidence>
<dbReference type="CDD" id="cd01276">
    <property type="entry name" value="PKCI_related"/>
    <property type="match status" value="1"/>
</dbReference>
<dbReference type="OrthoDB" id="9784774at2"/>
<evidence type="ECO:0000313" key="5">
    <source>
        <dbReference type="EMBL" id="ABX08005.1"/>
    </source>
</evidence>
<feature type="active site" description="Tele-AMP-histidine intermediate" evidence="1">
    <location>
        <position position="99"/>
    </location>
</feature>
<gene>
    <name evidence="5" type="primary">hit</name>
    <name evidence="5" type="ordered locus">P9211_00741</name>
</gene>
<dbReference type="eggNOG" id="COG0537">
    <property type="taxonomic scope" value="Bacteria"/>
</dbReference>
<keyword evidence="6" id="KW-1185">Reference proteome</keyword>
<feature type="domain" description="HIT" evidence="4">
    <location>
        <begin position="6"/>
        <end position="113"/>
    </location>
</feature>
<dbReference type="HOGENOM" id="CLU_056776_8_1_3"/>
<dbReference type="InterPro" id="IPR036265">
    <property type="entry name" value="HIT-like_sf"/>
</dbReference>
<sequence>MTEETIFHRILRGEIPCDEVYSDSLCLAFRDIQPAAPVHILVIPRKSLPSLMEAQKEDSNLLGHLLLVAKKVAIKEGLSNWRTVINTGAEAGQTVFHLHIHVIGGRTLTWPPG</sequence>
<name>A9B9C8_PROM4</name>
<reference evidence="5 6" key="1">
    <citation type="journal article" date="2007" name="PLoS Genet.">
        <title>Patterns and implications of gene gain and loss in the evolution of Prochlorococcus.</title>
        <authorList>
            <person name="Kettler G.C."/>
            <person name="Martiny A.C."/>
            <person name="Huang K."/>
            <person name="Zucker J."/>
            <person name="Coleman M.L."/>
            <person name="Rodrigue S."/>
            <person name="Chen F."/>
            <person name="Lapidus A."/>
            <person name="Ferriera S."/>
            <person name="Johnson J."/>
            <person name="Steglich C."/>
            <person name="Church G.M."/>
            <person name="Richardson P."/>
            <person name="Chisholm S.W."/>
        </authorList>
    </citation>
    <scope>NUCLEOTIDE SEQUENCE [LARGE SCALE GENOMIC DNA]</scope>
    <source>
        <strain evidence="6">MIT 9211</strain>
    </source>
</reference>
<keyword evidence="5" id="KW-0378">Hydrolase</keyword>
<dbReference type="InterPro" id="IPR011146">
    <property type="entry name" value="HIT-like"/>
</dbReference>
<dbReference type="RefSeq" id="WP_012194630.1">
    <property type="nucleotide sequence ID" value="NC_009976.1"/>
</dbReference>
<dbReference type="KEGG" id="pmj:P9211_00741"/>
<dbReference type="InterPro" id="IPR019808">
    <property type="entry name" value="Histidine_triad_CS"/>
</dbReference>
<feature type="short sequence motif" description="Histidine triad motif" evidence="2 3">
    <location>
        <begin position="97"/>
        <end position="101"/>
    </location>
</feature>
<dbReference type="EC" id="3.6.1.17" evidence="5"/>
<dbReference type="AlphaFoldDB" id="A9B9C8"/>
<dbReference type="PANTHER" id="PTHR23089">
    <property type="entry name" value="HISTIDINE TRIAD HIT PROTEIN"/>
    <property type="match status" value="1"/>
</dbReference>
<dbReference type="EMBL" id="CP000878">
    <property type="protein sequence ID" value="ABX08005.1"/>
    <property type="molecule type" value="Genomic_DNA"/>
</dbReference>
<dbReference type="PRINTS" id="PR00332">
    <property type="entry name" value="HISTRIAD"/>
</dbReference>
<proteinExistence type="predicted"/>
<evidence type="ECO:0000259" key="4">
    <source>
        <dbReference type="PROSITE" id="PS51084"/>
    </source>
</evidence>
<evidence type="ECO:0000256" key="2">
    <source>
        <dbReference type="PIRSR" id="PIRSR601310-3"/>
    </source>
</evidence>
<dbReference type="PROSITE" id="PS51084">
    <property type="entry name" value="HIT_2"/>
    <property type="match status" value="1"/>
</dbReference>
<dbReference type="Gene3D" id="3.30.428.10">
    <property type="entry name" value="HIT-like"/>
    <property type="match status" value="1"/>
</dbReference>
<dbReference type="GO" id="GO:0004081">
    <property type="term" value="F:bis(5'-nucleosyl)-tetraphosphatase (asymmetrical) activity"/>
    <property type="evidence" value="ECO:0007669"/>
    <property type="project" value="UniProtKB-EC"/>
</dbReference>
<dbReference type="InterPro" id="IPR001310">
    <property type="entry name" value="Histidine_triad_HIT"/>
</dbReference>
<accession>A9B9C8</accession>
<dbReference type="PROSITE" id="PS00892">
    <property type="entry name" value="HIT_1"/>
    <property type="match status" value="1"/>
</dbReference>
<evidence type="ECO:0000313" key="6">
    <source>
        <dbReference type="Proteomes" id="UP000000788"/>
    </source>
</evidence>